<dbReference type="KEGG" id="mpp:MICPUCDRAFT_51558"/>
<name>C1N2J6_MICPC</name>
<dbReference type="EMBL" id="GG663745">
    <property type="protein sequence ID" value="EEH53810.1"/>
    <property type="molecule type" value="Genomic_DNA"/>
</dbReference>
<evidence type="ECO:0000313" key="2">
    <source>
        <dbReference type="EMBL" id="EEH53810.1"/>
    </source>
</evidence>
<gene>
    <name evidence="2" type="ORF">MICPUCDRAFT_51558</name>
</gene>
<dbReference type="OrthoDB" id="513406at2759"/>
<dbReference type="RefSeq" id="XP_003062098.1">
    <property type="nucleotide sequence ID" value="XM_003062052.1"/>
</dbReference>
<feature type="compositionally biased region" description="Basic residues" evidence="1">
    <location>
        <begin position="203"/>
        <end position="214"/>
    </location>
</feature>
<evidence type="ECO:0000313" key="3">
    <source>
        <dbReference type="Proteomes" id="UP000001876"/>
    </source>
</evidence>
<dbReference type="Proteomes" id="UP000001876">
    <property type="component" value="Unassembled WGS sequence"/>
</dbReference>
<reference evidence="2 3" key="1">
    <citation type="journal article" date="2009" name="Science">
        <title>Green evolution and dynamic adaptations revealed by genomes of the marine picoeukaryotes Micromonas.</title>
        <authorList>
            <person name="Worden A.Z."/>
            <person name="Lee J.H."/>
            <person name="Mock T."/>
            <person name="Rouze P."/>
            <person name="Simmons M.P."/>
            <person name="Aerts A.L."/>
            <person name="Allen A.E."/>
            <person name="Cuvelier M.L."/>
            <person name="Derelle E."/>
            <person name="Everett M.V."/>
            <person name="Foulon E."/>
            <person name="Grimwood J."/>
            <person name="Gundlach H."/>
            <person name="Henrissat B."/>
            <person name="Napoli C."/>
            <person name="McDonald S.M."/>
            <person name="Parker M.S."/>
            <person name="Rombauts S."/>
            <person name="Salamov A."/>
            <person name="Von Dassow P."/>
            <person name="Badger J.H."/>
            <person name="Coutinho P.M."/>
            <person name="Demir E."/>
            <person name="Dubchak I."/>
            <person name="Gentemann C."/>
            <person name="Eikrem W."/>
            <person name="Gready J.E."/>
            <person name="John U."/>
            <person name="Lanier W."/>
            <person name="Lindquist E.A."/>
            <person name="Lucas S."/>
            <person name="Mayer K.F."/>
            <person name="Moreau H."/>
            <person name="Not F."/>
            <person name="Otillar R."/>
            <person name="Panaud O."/>
            <person name="Pangilinan J."/>
            <person name="Paulsen I."/>
            <person name="Piegu B."/>
            <person name="Poliakov A."/>
            <person name="Robbens S."/>
            <person name="Schmutz J."/>
            <person name="Toulza E."/>
            <person name="Wyss T."/>
            <person name="Zelensky A."/>
            <person name="Zhou K."/>
            <person name="Armbrust E.V."/>
            <person name="Bhattacharya D."/>
            <person name="Goodenough U.W."/>
            <person name="Van de Peer Y."/>
            <person name="Grigoriev I.V."/>
        </authorList>
    </citation>
    <scope>NUCLEOTIDE SEQUENCE [LARGE SCALE GENOMIC DNA]</scope>
    <source>
        <strain evidence="2 3">CCMP1545</strain>
    </source>
</reference>
<evidence type="ECO:0000256" key="1">
    <source>
        <dbReference type="SAM" id="MobiDB-lite"/>
    </source>
</evidence>
<proteinExistence type="predicted"/>
<protein>
    <submittedName>
        <fullName evidence="2">Predicted protein</fullName>
    </submittedName>
</protein>
<feature type="region of interest" description="Disordered" evidence="1">
    <location>
        <begin position="194"/>
        <end position="236"/>
    </location>
</feature>
<dbReference type="AlphaFoldDB" id="C1N2J6"/>
<accession>C1N2J6</accession>
<sequence>MTQLWAGWNGVDEATEPQPVDAPFVVRALREAAAELLCGGLSTQPPMGKHTAELSAPRSGDAANAKNELAAIVTPIAGQPHGKGLTLLLSSSASPFPERAAHLASFGAQAALVAGSPYYQLLVGLILGYDAKNIDAHVTEKGGRLTAAVTRAAAEDLAAVSPAAATTPWRDGFAALDVESLASDDAVAVAVAEADEAGGGGKGGRRGRKKKKGRRGSERSVEDLESMFGGKGGRKR</sequence>
<keyword evidence="3" id="KW-1185">Reference proteome</keyword>
<dbReference type="GeneID" id="9687326"/>
<organism evidence="3">
    <name type="scientific">Micromonas pusilla (strain CCMP1545)</name>
    <name type="common">Picoplanktonic green alga</name>
    <dbReference type="NCBI Taxonomy" id="564608"/>
    <lineage>
        <taxon>Eukaryota</taxon>
        <taxon>Viridiplantae</taxon>
        <taxon>Chlorophyta</taxon>
        <taxon>Mamiellophyceae</taxon>
        <taxon>Mamiellales</taxon>
        <taxon>Mamiellaceae</taxon>
        <taxon>Micromonas</taxon>
    </lineage>
</organism>